<accession>A0A438DAC1</accession>
<protein>
    <recommendedName>
        <fullName evidence="4">Reverse transcriptase zinc-binding domain-containing protein</fullName>
    </recommendedName>
</protein>
<dbReference type="Proteomes" id="UP000288805">
    <property type="component" value="Unassembled WGS sequence"/>
</dbReference>
<dbReference type="EMBL" id="QGNW01001717">
    <property type="protein sequence ID" value="RVW32413.1"/>
    <property type="molecule type" value="Genomic_DNA"/>
</dbReference>
<dbReference type="AlphaFoldDB" id="A0A438DAC1"/>
<evidence type="ECO:0000313" key="3">
    <source>
        <dbReference type="Proteomes" id="UP000288805"/>
    </source>
</evidence>
<organism evidence="2 3">
    <name type="scientific">Vitis vinifera</name>
    <name type="common">Grape</name>
    <dbReference type="NCBI Taxonomy" id="29760"/>
    <lineage>
        <taxon>Eukaryota</taxon>
        <taxon>Viridiplantae</taxon>
        <taxon>Streptophyta</taxon>
        <taxon>Embryophyta</taxon>
        <taxon>Tracheophyta</taxon>
        <taxon>Spermatophyta</taxon>
        <taxon>Magnoliopsida</taxon>
        <taxon>eudicotyledons</taxon>
        <taxon>Gunneridae</taxon>
        <taxon>Pentapetalae</taxon>
        <taxon>rosids</taxon>
        <taxon>Vitales</taxon>
        <taxon>Vitaceae</taxon>
        <taxon>Viteae</taxon>
        <taxon>Vitis</taxon>
    </lineage>
</organism>
<keyword evidence="1" id="KW-0812">Transmembrane</keyword>
<evidence type="ECO:0000313" key="2">
    <source>
        <dbReference type="EMBL" id="RVW32413.1"/>
    </source>
</evidence>
<evidence type="ECO:0008006" key="4">
    <source>
        <dbReference type="Google" id="ProtNLM"/>
    </source>
</evidence>
<comment type="caution">
    <text evidence="2">The sequence shown here is derived from an EMBL/GenBank/DDBJ whole genome shotgun (WGS) entry which is preliminary data.</text>
</comment>
<evidence type="ECO:0000256" key="1">
    <source>
        <dbReference type="SAM" id="Phobius"/>
    </source>
</evidence>
<reference evidence="2 3" key="1">
    <citation type="journal article" date="2018" name="PLoS Genet.">
        <title>Population sequencing reveals clonal diversity and ancestral inbreeding in the grapevine cultivar Chardonnay.</title>
        <authorList>
            <person name="Roach M.J."/>
            <person name="Johnson D.L."/>
            <person name="Bohlmann J."/>
            <person name="van Vuuren H.J."/>
            <person name="Jones S.J."/>
            <person name="Pretorius I.S."/>
            <person name="Schmidt S.A."/>
            <person name="Borneman A.R."/>
        </authorList>
    </citation>
    <scope>NUCLEOTIDE SEQUENCE [LARGE SCALE GENOMIC DNA]</scope>
    <source>
        <strain evidence="3">cv. Chardonnay</strain>
        <tissue evidence="2">Leaf</tissue>
    </source>
</reference>
<keyword evidence="1" id="KW-0472">Membrane</keyword>
<keyword evidence="1" id="KW-1133">Transmembrane helix</keyword>
<sequence length="162" mass="18716">MRDDHSVGLWKALRKKWHLLSSKISFLMANSKEVWVADVWNSATEGGGWVLCFSRPFNDWEMESAECLLVQLQEKGAYRSTGKYSLANRCFLCHVEEESIDHILVHYVKTKIPRQLLFTLFGVSWVLSTSVTKTLFGWYGSFSSKKSKKARKVTPLCLFWTI</sequence>
<proteinExistence type="predicted"/>
<feature type="transmembrane region" description="Helical" evidence="1">
    <location>
        <begin position="116"/>
        <end position="139"/>
    </location>
</feature>
<gene>
    <name evidence="2" type="ORF">CK203_109283</name>
</gene>
<name>A0A438DAC1_VITVI</name>